<accession>I5BZU1</accession>
<name>I5BZU1_9BACT</name>
<dbReference type="STRING" id="1189621.A3SI_14294"/>
<organism evidence="1 2">
    <name type="scientific">Nitritalea halalkaliphila LW7</name>
    <dbReference type="NCBI Taxonomy" id="1189621"/>
    <lineage>
        <taxon>Bacteria</taxon>
        <taxon>Pseudomonadati</taxon>
        <taxon>Bacteroidota</taxon>
        <taxon>Cytophagia</taxon>
        <taxon>Cytophagales</taxon>
        <taxon>Cyclobacteriaceae</taxon>
        <taxon>Nitritalea</taxon>
    </lineage>
</organism>
<feature type="non-terminal residue" evidence="1">
    <location>
        <position position="1"/>
    </location>
</feature>
<evidence type="ECO:0000313" key="1">
    <source>
        <dbReference type="EMBL" id="EIM75093.1"/>
    </source>
</evidence>
<comment type="caution">
    <text evidence="1">The sequence shown here is derived from an EMBL/GenBank/DDBJ whole genome shotgun (WGS) entry which is preliminary data.</text>
</comment>
<dbReference type="PATRIC" id="fig|1189621.3.peg.2976"/>
<protein>
    <submittedName>
        <fullName evidence="1">Acyl-CoA reductase</fullName>
    </submittedName>
</protein>
<gene>
    <name evidence="1" type="ORF">A3SI_14294</name>
</gene>
<dbReference type="Proteomes" id="UP000005551">
    <property type="component" value="Unassembled WGS sequence"/>
</dbReference>
<sequence length="179" mass="20675">RYPHIIRQNRTSVAVLRGTETAEELRALAADVFTYYGLGCRNVSKVYVQKEEQLHAFFDAIADFEWVREHHKYVNNYDYNKSIFLVNKVPHLDTGFLLAREEEALVSPIAVLHYGFYEQEERLKQDLAARASEIQCLVAGQPALLEAGTPLGRWPSVRRSVPAFGIMRTMWTPWPFAFR</sequence>
<keyword evidence="2" id="KW-1185">Reference proteome</keyword>
<dbReference type="EMBL" id="AJYA01000034">
    <property type="protein sequence ID" value="EIM75093.1"/>
    <property type="molecule type" value="Genomic_DNA"/>
</dbReference>
<evidence type="ECO:0000313" key="2">
    <source>
        <dbReference type="Proteomes" id="UP000005551"/>
    </source>
</evidence>
<reference evidence="1 2" key="1">
    <citation type="submission" date="2012-05" db="EMBL/GenBank/DDBJ databases">
        <title>Genome sequence of Nitritalea halalkaliphila LW7.</title>
        <authorList>
            <person name="Jangir P.K."/>
            <person name="Singh A."/>
            <person name="Shivaji S."/>
            <person name="Sharma R."/>
        </authorList>
    </citation>
    <scope>NUCLEOTIDE SEQUENCE [LARGE SCALE GENOMIC DNA]</scope>
    <source>
        <strain evidence="1 2">LW7</strain>
    </source>
</reference>
<proteinExistence type="predicted"/>
<dbReference type="AlphaFoldDB" id="I5BZU1"/>